<keyword evidence="4" id="KW-0249">Electron transport</keyword>
<evidence type="ECO:0000256" key="3">
    <source>
        <dbReference type="ARBA" id="ARBA00022723"/>
    </source>
</evidence>
<dbReference type="PANTHER" id="PTHR40942">
    <property type="match status" value="1"/>
</dbReference>
<dbReference type="Gene3D" id="1.10.760.10">
    <property type="entry name" value="Cytochrome c-like domain"/>
    <property type="match status" value="2"/>
</dbReference>
<dbReference type="PRINTS" id="PR00607">
    <property type="entry name" value="CYTCHROMECIE"/>
</dbReference>
<organism evidence="9 10">
    <name type="scientific">Burkholderia gladioli</name>
    <name type="common">Pseudomonas marginata</name>
    <name type="synonym">Phytomonas marginata</name>
    <dbReference type="NCBI Taxonomy" id="28095"/>
    <lineage>
        <taxon>Bacteria</taxon>
        <taxon>Pseudomonadati</taxon>
        <taxon>Pseudomonadota</taxon>
        <taxon>Betaproteobacteria</taxon>
        <taxon>Burkholderiales</taxon>
        <taxon>Burkholderiaceae</taxon>
        <taxon>Burkholderia</taxon>
    </lineage>
</organism>
<keyword evidence="7" id="KW-0812">Transmembrane</keyword>
<dbReference type="PANTHER" id="PTHR40942:SF4">
    <property type="entry name" value="CYTOCHROME C5"/>
    <property type="match status" value="1"/>
</dbReference>
<dbReference type="PROSITE" id="PS51007">
    <property type="entry name" value="CYTC"/>
    <property type="match status" value="2"/>
</dbReference>
<feature type="domain" description="Cytochrome c" evidence="8">
    <location>
        <begin position="232"/>
        <end position="311"/>
    </location>
</feature>
<evidence type="ECO:0000256" key="2">
    <source>
        <dbReference type="ARBA" id="ARBA00022617"/>
    </source>
</evidence>
<gene>
    <name evidence="9" type="ORF">NYZ96_00600</name>
</gene>
<name>A0AB38TQX7_BURGA</name>
<evidence type="ECO:0000256" key="1">
    <source>
        <dbReference type="ARBA" id="ARBA00022448"/>
    </source>
</evidence>
<feature type="transmembrane region" description="Helical" evidence="7">
    <location>
        <begin position="17"/>
        <end position="39"/>
    </location>
</feature>
<evidence type="ECO:0000313" key="10">
    <source>
        <dbReference type="Proteomes" id="UP001059745"/>
    </source>
</evidence>
<keyword evidence="5 6" id="KW-0408">Iron</keyword>
<keyword evidence="7" id="KW-1133">Transmembrane helix</keyword>
<dbReference type="GO" id="GO:0009055">
    <property type="term" value="F:electron transfer activity"/>
    <property type="evidence" value="ECO:0007669"/>
    <property type="project" value="InterPro"/>
</dbReference>
<keyword evidence="1" id="KW-0813">Transport</keyword>
<keyword evidence="2 6" id="KW-0349">Heme</keyword>
<accession>A0AB38TQX7</accession>
<keyword evidence="7" id="KW-0472">Membrane</keyword>
<dbReference type="EMBL" id="CP104214">
    <property type="protein sequence ID" value="UWX70314.1"/>
    <property type="molecule type" value="Genomic_DNA"/>
</dbReference>
<dbReference type="Proteomes" id="UP001059745">
    <property type="component" value="Chromosome 1"/>
</dbReference>
<reference evidence="9" key="1">
    <citation type="submission" date="2022-09" db="EMBL/GenBank/DDBJ databases">
        <title>Genomic of Burkholderia gladioli.</title>
        <authorList>
            <person name="Wu H."/>
        </authorList>
    </citation>
    <scope>NUCLEOTIDE SEQUENCE</scope>
    <source>
        <strain evidence="9">ZN-S4</strain>
    </source>
</reference>
<dbReference type="SUPFAM" id="SSF46626">
    <property type="entry name" value="Cytochrome c"/>
    <property type="match status" value="2"/>
</dbReference>
<dbReference type="InterPro" id="IPR002323">
    <property type="entry name" value="Cyt_CIE"/>
</dbReference>
<proteinExistence type="predicted"/>
<evidence type="ECO:0000256" key="6">
    <source>
        <dbReference type="PROSITE-ProRule" id="PRU00433"/>
    </source>
</evidence>
<dbReference type="RefSeq" id="WP_186135710.1">
    <property type="nucleotide sequence ID" value="NZ_CADEYO010000012.1"/>
</dbReference>
<dbReference type="AlphaFoldDB" id="A0AB38TQX7"/>
<evidence type="ECO:0000256" key="7">
    <source>
        <dbReference type="SAM" id="Phobius"/>
    </source>
</evidence>
<evidence type="ECO:0000256" key="5">
    <source>
        <dbReference type="ARBA" id="ARBA00023004"/>
    </source>
</evidence>
<dbReference type="InterPro" id="IPR009056">
    <property type="entry name" value="Cyt_c-like_dom"/>
</dbReference>
<feature type="domain" description="Cytochrome c" evidence="8">
    <location>
        <begin position="76"/>
        <end position="158"/>
    </location>
</feature>
<dbReference type="InterPro" id="IPR036909">
    <property type="entry name" value="Cyt_c-like_dom_sf"/>
</dbReference>
<evidence type="ECO:0000256" key="4">
    <source>
        <dbReference type="ARBA" id="ARBA00022982"/>
    </source>
</evidence>
<dbReference type="GO" id="GO:0005506">
    <property type="term" value="F:iron ion binding"/>
    <property type="evidence" value="ECO:0007669"/>
    <property type="project" value="InterPro"/>
</dbReference>
<protein>
    <submittedName>
        <fullName evidence="9">C-type cytochrome</fullName>
    </submittedName>
</protein>
<keyword evidence="3 6" id="KW-0479">Metal-binding</keyword>
<evidence type="ECO:0000313" key="9">
    <source>
        <dbReference type="EMBL" id="UWX70314.1"/>
    </source>
</evidence>
<dbReference type="GO" id="GO:0020037">
    <property type="term" value="F:heme binding"/>
    <property type="evidence" value="ECO:0007669"/>
    <property type="project" value="InterPro"/>
</dbReference>
<dbReference type="Pfam" id="PF13442">
    <property type="entry name" value="Cytochrome_CBB3"/>
    <property type="match status" value="2"/>
</dbReference>
<sequence length="312" mass="30645">MSEAPHHEAPIKTPGQLIAVIVASFAIPIVIIILFATYANHVFRTGAGTDSLSDAAVAARIAPLAQVDVKDANAPRSYKSGEEIYKAVCVTCHASGAAGAPKFGNAGDWAPRIAQGYDTLLHVALTGKGAMPARGGTSPDDVSDFEIARAVVYMANNSGAKFADPVQPAAGAAAGASGAATAGGASDANANAASGALAVPDAAAAANAQAAAAMAAIAALPKAGAAPAVAPGGAGAGKALYDSVCVACHAAGVLGAPKFGNKADWAPRLKDSMDTVYNYALHGKGSMPPKGGSNAPDDQVKAAVDYMVGAAK</sequence>
<evidence type="ECO:0000259" key="8">
    <source>
        <dbReference type="PROSITE" id="PS51007"/>
    </source>
</evidence>